<name>A0A2Z3YNY1_9CORY</name>
<dbReference type="GO" id="GO:0016301">
    <property type="term" value="F:kinase activity"/>
    <property type="evidence" value="ECO:0007669"/>
    <property type="project" value="UniProtKB-KW"/>
</dbReference>
<dbReference type="STRING" id="1737425.GCA_900049755_01505"/>
<dbReference type="AlphaFoldDB" id="A0A2Z3YNY1"/>
<evidence type="ECO:0000313" key="5">
    <source>
        <dbReference type="Proteomes" id="UP000247696"/>
    </source>
</evidence>
<dbReference type="Proteomes" id="UP000247696">
    <property type="component" value="Chromosome"/>
</dbReference>
<organism evidence="4 5">
    <name type="scientific">Corynebacterium provencense</name>
    <dbReference type="NCBI Taxonomy" id="1737425"/>
    <lineage>
        <taxon>Bacteria</taxon>
        <taxon>Bacillati</taxon>
        <taxon>Actinomycetota</taxon>
        <taxon>Actinomycetes</taxon>
        <taxon>Mycobacteriales</taxon>
        <taxon>Corynebacteriaceae</taxon>
        <taxon>Corynebacterium</taxon>
    </lineage>
</organism>
<accession>A0A2Z3YNY1</accession>
<evidence type="ECO:0000256" key="2">
    <source>
        <dbReference type="ARBA" id="ARBA00022777"/>
    </source>
</evidence>
<evidence type="ECO:0000313" key="4">
    <source>
        <dbReference type="EMBL" id="AWT27115.1"/>
    </source>
</evidence>
<protein>
    <recommendedName>
        <fullName evidence="3">HipA-like C-terminal domain-containing protein</fullName>
    </recommendedName>
</protein>
<sequence>MMSGGGSDDVVVGDLFVARDRGVFRYSGDWLRHPDAYELAPSLPMTGGNQPLDGLGPFGDSAPDRWGRQLAMSALEARDGDGGDWLDLVDVAKIHGADTGEMWRRTAFGVLIGNTDDHLRNHGFLRIGRTWEVAPAFDVNPTPLDARDEHQMTLFGSGALTLADVLTDDALALFGVSRRAASAWCTRAAVVLAGALERARRAGLSDRDVAVMESRFADAVAQAGTATGS</sequence>
<reference evidence="5" key="1">
    <citation type="submission" date="2017-11" db="EMBL/GenBank/DDBJ databases">
        <title>Otitis media/interna in a cat caused by the recently described species Corynebacterium provencense.</title>
        <authorList>
            <person name="Kittl S."/>
            <person name="Brodard I."/>
            <person name="Rychener L."/>
            <person name="Jores J."/>
            <person name="Roosje P."/>
            <person name="Gobeli Brawand S."/>
        </authorList>
    </citation>
    <scope>NUCLEOTIDE SEQUENCE [LARGE SCALE GENOMIC DNA]</scope>
    <source>
        <strain evidence="5">17KM38</strain>
    </source>
</reference>
<keyword evidence="2" id="KW-0418">Kinase</keyword>
<dbReference type="EMBL" id="CP024988">
    <property type="protein sequence ID" value="AWT27115.1"/>
    <property type="molecule type" value="Genomic_DNA"/>
</dbReference>
<keyword evidence="5" id="KW-1185">Reference proteome</keyword>
<dbReference type="InterPro" id="IPR012893">
    <property type="entry name" value="HipA-like_C"/>
</dbReference>
<keyword evidence="1" id="KW-0808">Transferase</keyword>
<dbReference type="Gene3D" id="1.10.1070.20">
    <property type="match status" value="1"/>
</dbReference>
<gene>
    <name evidence="4" type="ORF">Csp1_23650</name>
</gene>
<feature type="domain" description="HipA-like C-terminal" evidence="3">
    <location>
        <begin position="83"/>
        <end position="156"/>
    </location>
</feature>
<evidence type="ECO:0000256" key="1">
    <source>
        <dbReference type="ARBA" id="ARBA00022679"/>
    </source>
</evidence>
<dbReference type="KEGG" id="cpre:Csp1_23650"/>
<dbReference type="RefSeq" id="WP_227871064.1">
    <property type="nucleotide sequence ID" value="NZ_CP024988.1"/>
</dbReference>
<dbReference type="Pfam" id="PF07804">
    <property type="entry name" value="HipA_C"/>
    <property type="match status" value="1"/>
</dbReference>
<evidence type="ECO:0000259" key="3">
    <source>
        <dbReference type="Pfam" id="PF07804"/>
    </source>
</evidence>
<proteinExistence type="predicted"/>